<gene>
    <name evidence="1" type="ORF">CLV55_11122</name>
</gene>
<organism evidence="1 2">
    <name type="scientific">Flavobacterium aciduliphilum</name>
    <dbReference type="NCBI Taxonomy" id="1101402"/>
    <lineage>
        <taxon>Bacteria</taxon>
        <taxon>Pseudomonadati</taxon>
        <taxon>Bacteroidota</taxon>
        <taxon>Flavobacteriia</taxon>
        <taxon>Flavobacteriales</taxon>
        <taxon>Flavobacteriaceae</taxon>
        <taxon>Flavobacterium</taxon>
    </lineage>
</organism>
<dbReference type="EMBL" id="QLSZ01000011">
    <property type="protein sequence ID" value="RAR70198.1"/>
    <property type="molecule type" value="Genomic_DNA"/>
</dbReference>
<dbReference type="Proteomes" id="UP000248840">
    <property type="component" value="Unassembled WGS sequence"/>
</dbReference>
<name>A0A328Y840_9FLAO</name>
<dbReference type="AlphaFoldDB" id="A0A328Y840"/>
<protein>
    <submittedName>
        <fullName evidence="1">Uncharacterized protein</fullName>
    </submittedName>
</protein>
<dbReference type="RefSeq" id="WP_112113857.1">
    <property type="nucleotide sequence ID" value="NZ_QLSZ01000011.1"/>
</dbReference>
<keyword evidence="2" id="KW-1185">Reference proteome</keyword>
<comment type="caution">
    <text evidence="1">The sequence shown here is derived from an EMBL/GenBank/DDBJ whole genome shotgun (WGS) entry which is preliminary data.</text>
</comment>
<sequence length="227" mass="27633">MKKFFLLFLFWTTLICFGQKEEPFHYHFDTFLSFKTIHYNKFEEAEYDIILVKNSYDKNSYISINNTLKSATLFDYSNNKIFFFNFTKNIESIDDLKHLDTISHYVDDDFNELKKFASDYKKKYKEVEFERDSIKHSLIVHKIVYSNKKKKKIIDEQYYVFKENKNKTKKDENEYESELIINYKVPLITTDEIDKIIYVENGKKISESNYNFIKKQNIEFNFISYKK</sequence>
<evidence type="ECO:0000313" key="1">
    <source>
        <dbReference type="EMBL" id="RAR70198.1"/>
    </source>
</evidence>
<evidence type="ECO:0000313" key="2">
    <source>
        <dbReference type="Proteomes" id="UP000248840"/>
    </source>
</evidence>
<accession>A0A328Y840</accession>
<proteinExistence type="predicted"/>
<reference evidence="1 2" key="1">
    <citation type="submission" date="2018-06" db="EMBL/GenBank/DDBJ databases">
        <title>Genomic Encyclopedia of Archaeal and Bacterial Type Strains, Phase II (KMG-II): from individual species to whole genera.</title>
        <authorList>
            <person name="Goeker M."/>
        </authorList>
    </citation>
    <scope>NUCLEOTIDE SEQUENCE [LARGE SCALE GENOMIC DNA]</scope>
    <source>
        <strain evidence="1 2">DSM 25663</strain>
    </source>
</reference>